<dbReference type="Pfam" id="PF00400">
    <property type="entry name" value="WD40"/>
    <property type="match status" value="6"/>
</dbReference>
<dbReference type="GO" id="GO:0005634">
    <property type="term" value="C:nucleus"/>
    <property type="evidence" value="ECO:0007669"/>
    <property type="project" value="TreeGrafter"/>
</dbReference>
<feature type="repeat" description="WD" evidence="3">
    <location>
        <begin position="358"/>
        <end position="397"/>
    </location>
</feature>
<feature type="non-terminal residue" evidence="5">
    <location>
        <position position="1"/>
    </location>
</feature>
<dbReference type="InterPro" id="IPR001680">
    <property type="entry name" value="WD40_rpt"/>
</dbReference>
<evidence type="ECO:0000313" key="5">
    <source>
        <dbReference type="EMBL" id="KAB7500335.1"/>
    </source>
</evidence>
<dbReference type="OrthoDB" id="19711at2759"/>
<reference evidence="5 6" key="1">
    <citation type="journal article" date="2019" name="PLoS Biol.">
        <title>Sex chromosomes control vertical transmission of feminizing Wolbachia symbionts in an isopod.</title>
        <authorList>
            <person name="Becking T."/>
            <person name="Chebbi M.A."/>
            <person name="Giraud I."/>
            <person name="Moumen B."/>
            <person name="Laverre T."/>
            <person name="Caubet Y."/>
            <person name="Peccoud J."/>
            <person name="Gilbert C."/>
            <person name="Cordaux R."/>
        </authorList>
    </citation>
    <scope>NUCLEOTIDE SEQUENCE [LARGE SCALE GENOMIC DNA]</scope>
    <source>
        <strain evidence="5">ANa2</strain>
        <tissue evidence="5">Whole body excluding digestive tract and cuticle</tissue>
    </source>
</reference>
<evidence type="ECO:0000256" key="3">
    <source>
        <dbReference type="PROSITE-ProRule" id="PRU00221"/>
    </source>
</evidence>
<accession>A0A5N5T288</accession>
<dbReference type="Pfam" id="PF12937">
    <property type="entry name" value="F-box-like"/>
    <property type="match status" value="1"/>
</dbReference>
<evidence type="ECO:0000313" key="6">
    <source>
        <dbReference type="Proteomes" id="UP000326759"/>
    </source>
</evidence>
<keyword evidence="6" id="KW-1185">Reference proteome</keyword>
<evidence type="ECO:0000256" key="2">
    <source>
        <dbReference type="ARBA" id="ARBA00022737"/>
    </source>
</evidence>
<dbReference type="SMART" id="SM00256">
    <property type="entry name" value="FBOX"/>
    <property type="match status" value="1"/>
</dbReference>
<dbReference type="InterPro" id="IPR036047">
    <property type="entry name" value="F-box-like_dom_sf"/>
</dbReference>
<evidence type="ECO:0000259" key="4">
    <source>
        <dbReference type="PROSITE" id="PS50181"/>
    </source>
</evidence>
<organism evidence="5 6">
    <name type="scientific">Armadillidium nasatum</name>
    <dbReference type="NCBI Taxonomy" id="96803"/>
    <lineage>
        <taxon>Eukaryota</taxon>
        <taxon>Metazoa</taxon>
        <taxon>Ecdysozoa</taxon>
        <taxon>Arthropoda</taxon>
        <taxon>Crustacea</taxon>
        <taxon>Multicrustacea</taxon>
        <taxon>Malacostraca</taxon>
        <taxon>Eumalacostraca</taxon>
        <taxon>Peracarida</taxon>
        <taxon>Isopoda</taxon>
        <taxon>Oniscidea</taxon>
        <taxon>Crinocheta</taxon>
        <taxon>Armadillidiidae</taxon>
        <taxon>Armadillidium</taxon>
    </lineage>
</organism>
<dbReference type="GO" id="GO:0010992">
    <property type="term" value="P:ubiquitin recycling"/>
    <property type="evidence" value="ECO:0007669"/>
    <property type="project" value="TreeGrafter"/>
</dbReference>
<dbReference type="InterPro" id="IPR020472">
    <property type="entry name" value="WD40_PAC1"/>
</dbReference>
<dbReference type="PROSITE" id="PS00678">
    <property type="entry name" value="WD_REPEATS_1"/>
    <property type="match status" value="2"/>
</dbReference>
<dbReference type="EMBL" id="SEYY01014326">
    <property type="protein sequence ID" value="KAB7500335.1"/>
    <property type="molecule type" value="Genomic_DNA"/>
</dbReference>
<dbReference type="PRINTS" id="PR00320">
    <property type="entry name" value="GPROTEINBRPT"/>
</dbReference>
<dbReference type="InterPro" id="IPR036322">
    <property type="entry name" value="WD40_repeat_dom_sf"/>
</dbReference>
<dbReference type="GO" id="GO:0043130">
    <property type="term" value="F:ubiquitin binding"/>
    <property type="evidence" value="ECO:0007669"/>
    <property type="project" value="TreeGrafter"/>
</dbReference>
<proteinExistence type="predicted"/>
<dbReference type="FunFam" id="2.130.10.10:FF:001203">
    <property type="entry name" value="F-box/WD repeat-containing protein 1A"/>
    <property type="match status" value="1"/>
</dbReference>
<feature type="repeat" description="WD" evidence="3">
    <location>
        <begin position="398"/>
        <end position="437"/>
    </location>
</feature>
<dbReference type="SUPFAM" id="SSF50978">
    <property type="entry name" value="WD40 repeat-like"/>
    <property type="match status" value="1"/>
</dbReference>
<dbReference type="SUPFAM" id="SSF81383">
    <property type="entry name" value="F-box domain"/>
    <property type="match status" value="1"/>
</dbReference>
<dbReference type="SMART" id="SM00320">
    <property type="entry name" value="WD40"/>
    <property type="match status" value="6"/>
</dbReference>
<dbReference type="GO" id="GO:0005737">
    <property type="term" value="C:cytoplasm"/>
    <property type="evidence" value="ECO:0007669"/>
    <property type="project" value="TreeGrafter"/>
</dbReference>
<dbReference type="Proteomes" id="UP000326759">
    <property type="component" value="Unassembled WGS sequence"/>
</dbReference>
<dbReference type="InterPro" id="IPR001810">
    <property type="entry name" value="F-box_dom"/>
</dbReference>
<sequence length="512" mass="57968">NFSLICCHSNNTHLGSSVKSLSTSSLTPQNTSFSEAFNYSLYSSNNVSNLNNKNIADISNCSKETSHQNGVCRKKAYSLPHHYKPSPCFGSWRVKKQEESDQKHVYLSSPLTPQQFKQRFSLMKEWFNEFTDEQRNRVLVDLLQHIGPSQVHLLSVAIGHRLHEGCPPNCQDPISYIPAHLALIVFSYLDPVSLARASQVCKSWYKVIMCDYLWKRLSNLEKWSLSSEANNRQVNKCLRSDGSSNWRQVFIERFRLRRNWLGAHCHIRTFEGHEEGVSCVQFDDSRIVSGSHDNTIKVWNRRTNSQWSVQTLVGHSGMVRCLHLADKRIVSGSADRTIKVWDVEETTSWSSITCKVTLVGHTDIVRCLQVKGDTVVSGSYDKSVRLWTLTSGQCKMIFLDHNKPVLTVAFDERLIVSGAADTTIKLWDIQTGECLKTLEGHKDAITTLAFDSSKIISGSLDCTIRIWCLEKGLCVKILDWMSSEGHTDVIRCLAADSWRIVSASDDKTIKVC</sequence>
<name>A0A5N5T288_9CRUS</name>
<evidence type="ECO:0000256" key="1">
    <source>
        <dbReference type="ARBA" id="ARBA00022574"/>
    </source>
</evidence>
<feature type="repeat" description="WD" evidence="3">
    <location>
        <begin position="270"/>
        <end position="309"/>
    </location>
</feature>
<dbReference type="AlphaFoldDB" id="A0A5N5T288"/>
<dbReference type="CDD" id="cd00200">
    <property type="entry name" value="WD40"/>
    <property type="match status" value="1"/>
</dbReference>
<dbReference type="PANTHER" id="PTHR19849:SF1">
    <property type="entry name" value="F-BOX_WD REPEAT-CONTAINING PROTEIN 7"/>
    <property type="match status" value="1"/>
</dbReference>
<dbReference type="PROSITE" id="PS50294">
    <property type="entry name" value="WD_REPEATS_REGION"/>
    <property type="match status" value="5"/>
</dbReference>
<dbReference type="Gene3D" id="1.20.1280.50">
    <property type="match status" value="1"/>
</dbReference>
<feature type="domain" description="F-box" evidence="4">
    <location>
        <begin position="171"/>
        <end position="217"/>
    </location>
</feature>
<keyword evidence="2" id="KW-0677">Repeat</keyword>
<dbReference type="PANTHER" id="PTHR19849">
    <property type="entry name" value="PHOSPHOLIPASE A-2-ACTIVATING PROTEIN"/>
    <property type="match status" value="1"/>
</dbReference>
<dbReference type="Gene3D" id="2.130.10.10">
    <property type="entry name" value="YVTN repeat-like/Quinoprotein amine dehydrogenase"/>
    <property type="match status" value="2"/>
</dbReference>
<protein>
    <submittedName>
        <fullName evidence="5">F-box/WD repeat-containing protein 7</fullName>
    </submittedName>
</protein>
<dbReference type="GO" id="GO:0043161">
    <property type="term" value="P:proteasome-mediated ubiquitin-dependent protein catabolic process"/>
    <property type="evidence" value="ECO:0007669"/>
    <property type="project" value="TreeGrafter"/>
</dbReference>
<feature type="repeat" description="WD" evidence="3">
    <location>
        <begin position="438"/>
        <end position="477"/>
    </location>
</feature>
<comment type="caution">
    <text evidence="5">The sequence shown here is derived from an EMBL/GenBank/DDBJ whole genome shotgun (WGS) entry which is preliminary data.</text>
</comment>
<gene>
    <name evidence="5" type="primary">Fbxw7</name>
    <name evidence="5" type="ORF">Anas_14294</name>
</gene>
<dbReference type="InterPro" id="IPR015943">
    <property type="entry name" value="WD40/YVTN_repeat-like_dom_sf"/>
</dbReference>
<keyword evidence="1 3" id="KW-0853">WD repeat</keyword>
<dbReference type="PROSITE" id="PS50082">
    <property type="entry name" value="WD_REPEATS_2"/>
    <property type="match status" value="5"/>
</dbReference>
<dbReference type="InterPro" id="IPR019775">
    <property type="entry name" value="WD40_repeat_CS"/>
</dbReference>
<feature type="repeat" description="WD" evidence="3">
    <location>
        <begin position="312"/>
        <end position="351"/>
    </location>
</feature>
<dbReference type="PROSITE" id="PS50181">
    <property type="entry name" value="FBOX"/>
    <property type="match status" value="1"/>
</dbReference>